<dbReference type="Pfam" id="PF14432">
    <property type="entry name" value="DYW_deaminase"/>
    <property type="match status" value="1"/>
</dbReference>
<feature type="repeat" description="PPR" evidence="3">
    <location>
        <begin position="299"/>
        <end position="333"/>
    </location>
</feature>
<feature type="repeat" description="PPR" evidence="3">
    <location>
        <begin position="537"/>
        <end position="571"/>
    </location>
</feature>
<comment type="caution">
    <text evidence="5">The sequence shown here is derived from an EMBL/GenBank/DDBJ whole genome shotgun (WGS) entry which is preliminary data.</text>
</comment>
<dbReference type="Pfam" id="PF13041">
    <property type="entry name" value="PPR_2"/>
    <property type="match status" value="2"/>
</dbReference>
<dbReference type="GO" id="GO:0003723">
    <property type="term" value="F:RNA binding"/>
    <property type="evidence" value="ECO:0007669"/>
    <property type="project" value="InterPro"/>
</dbReference>
<dbReference type="Pfam" id="PF01535">
    <property type="entry name" value="PPR"/>
    <property type="match status" value="3"/>
</dbReference>
<dbReference type="Pfam" id="PF20431">
    <property type="entry name" value="E_motif"/>
    <property type="match status" value="1"/>
</dbReference>
<dbReference type="GO" id="GO:0008270">
    <property type="term" value="F:zinc ion binding"/>
    <property type="evidence" value="ECO:0007669"/>
    <property type="project" value="InterPro"/>
</dbReference>
<evidence type="ECO:0000256" key="2">
    <source>
        <dbReference type="ARBA" id="ARBA00022737"/>
    </source>
</evidence>
<dbReference type="InterPro" id="IPR032867">
    <property type="entry name" value="DYW_dom"/>
</dbReference>
<dbReference type="NCBIfam" id="TIGR00756">
    <property type="entry name" value="PPR"/>
    <property type="match status" value="4"/>
</dbReference>
<organism evidence="5">
    <name type="scientific">Populus alba</name>
    <name type="common">White poplar</name>
    <dbReference type="NCBI Taxonomy" id="43335"/>
    <lineage>
        <taxon>Eukaryota</taxon>
        <taxon>Viridiplantae</taxon>
        <taxon>Streptophyta</taxon>
        <taxon>Embryophyta</taxon>
        <taxon>Tracheophyta</taxon>
        <taxon>Spermatophyta</taxon>
        <taxon>Magnoliopsida</taxon>
        <taxon>eudicotyledons</taxon>
        <taxon>Gunneridae</taxon>
        <taxon>Pentapetalae</taxon>
        <taxon>rosids</taxon>
        <taxon>fabids</taxon>
        <taxon>Malpighiales</taxon>
        <taxon>Salicaceae</taxon>
        <taxon>Saliceae</taxon>
        <taxon>Populus</taxon>
    </lineage>
</organism>
<sequence>MLKAQRKVYVPFRHAQFLLRPNAVSPSSPLDLIKLLKLSADTKTVKVGKTIHSHLIVTSQATENNIIEVNSLINFYAKVNQVSIAHNLFDRMPDRNVVSWSALMTGYLLNGFSLKVIRLLKDMISEGNVSPNEYIFAIAISSCCDRGRVEEGRQCHGLLLKTGFSFHNYVRNALVSMYSKCSIVQDAMGVWNEVPVNDIVAYNSILSRLVENGYLREGLEVLRSMVSESVKWDKVTFVNAFSLCASLKDLRLGLHVHGKMLTSDVECDAYVSSAIITMYGKCGKSLMARGVFDGLQSRNVVLWTAVMASYFQNGCFEEALNLFSKMEQENVKSNEFTYAVLLNACAGLSARRNGSLLHGHSEKSGFKHHVMVGNALINMYAKSGDIEAAKKVFSDMMHRDIITWNAMICGFSHHGLGKKALLVFQDMLAAEEHPNYVTFTGVLSACGHLGLVQEGFYYLHHLMKQFGVQPGLEHYTCIVSLLSKTGQLNEARNFMRTAPVKWDVVAWRTLLNACHVHQNYGLGRWVAEFVLEMDPNDVGTYTLLSNIYAKEKRWDGVVKVRKLMRDKKIKKEPGVSWIEIGNVTHIFTSEDNKHPDYGQTYQKVKELLAMIKPLGYTPDIGAVLHDVEDEQKEYYLSYHSEKLAIAYGLLKLPSEASILVIKNLRICDDCHSAVRLISKPPWWLQDIEHVRSPTRAIMGAPPPPYEVELHTHLPSLFWSQRRCLCNSDSLIIH</sequence>
<keyword evidence="2" id="KW-0677">Repeat</keyword>
<dbReference type="PANTHER" id="PTHR47926">
    <property type="entry name" value="PENTATRICOPEPTIDE REPEAT-CONTAINING PROTEIN"/>
    <property type="match status" value="1"/>
</dbReference>
<evidence type="ECO:0000313" key="5">
    <source>
        <dbReference type="EMBL" id="TKS12400.1"/>
    </source>
</evidence>
<reference evidence="5" key="1">
    <citation type="submission" date="2018-10" db="EMBL/GenBank/DDBJ databases">
        <title>Population genomic analysis revealed the cold adaptation of white poplar.</title>
        <authorList>
            <person name="Liu Y.-J."/>
        </authorList>
    </citation>
    <scope>NUCLEOTIDE SEQUENCE [LARGE SCALE GENOMIC DNA]</scope>
    <source>
        <strain evidence="5">PAL-ZL1</strain>
    </source>
</reference>
<evidence type="ECO:0000256" key="3">
    <source>
        <dbReference type="PROSITE-ProRule" id="PRU00708"/>
    </source>
</evidence>
<proteinExistence type="inferred from homology"/>
<feature type="repeat" description="PPR" evidence="3">
    <location>
        <begin position="435"/>
        <end position="470"/>
    </location>
</feature>
<feature type="repeat" description="PPR" evidence="3">
    <location>
        <begin position="65"/>
        <end position="99"/>
    </location>
</feature>
<dbReference type="Gene3D" id="1.25.40.10">
    <property type="entry name" value="Tetratricopeptide repeat domain"/>
    <property type="match status" value="4"/>
</dbReference>
<name>A0A4U5QNI7_POPAL</name>
<dbReference type="InterPro" id="IPR002885">
    <property type="entry name" value="PPR_rpt"/>
</dbReference>
<dbReference type="FunFam" id="1.25.40.10:FF:000090">
    <property type="entry name" value="Pentatricopeptide repeat-containing protein, chloroplastic"/>
    <property type="match status" value="1"/>
</dbReference>
<dbReference type="InterPro" id="IPR046848">
    <property type="entry name" value="E_motif"/>
</dbReference>
<evidence type="ECO:0000256" key="1">
    <source>
        <dbReference type="ARBA" id="ARBA00006643"/>
    </source>
</evidence>
<dbReference type="GO" id="GO:0009451">
    <property type="term" value="P:RNA modification"/>
    <property type="evidence" value="ECO:0007669"/>
    <property type="project" value="InterPro"/>
</dbReference>
<comment type="similarity">
    <text evidence="1">Belongs to the PPR family. PCMP-H subfamily.</text>
</comment>
<accession>A0A4U5QNI7</accession>
<dbReference type="AlphaFoldDB" id="A0A4U5QNI7"/>
<evidence type="ECO:0000259" key="4">
    <source>
        <dbReference type="Pfam" id="PF14432"/>
    </source>
</evidence>
<dbReference type="InterPro" id="IPR011990">
    <property type="entry name" value="TPR-like_helical_dom_sf"/>
</dbReference>
<feature type="domain" description="DYW" evidence="4">
    <location>
        <begin position="615"/>
        <end position="679"/>
    </location>
</feature>
<feature type="repeat" description="PPR" evidence="3">
    <location>
        <begin position="198"/>
        <end position="232"/>
    </location>
</feature>
<dbReference type="SUPFAM" id="SSF48452">
    <property type="entry name" value="TPR-like"/>
    <property type="match status" value="1"/>
</dbReference>
<dbReference type="EMBL" id="RCHU01000171">
    <property type="protein sequence ID" value="TKS12400.1"/>
    <property type="molecule type" value="Genomic_DNA"/>
</dbReference>
<dbReference type="InterPro" id="IPR046960">
    <property type="entry name" value="PPR_At4g14850-like_plant"/>
</dbReference>
<dbReference type="FunFam" id="1.25.40.10:FF:000227">
    <property type="entry name" value="Pentatricopeptide repeat-containing protein At3g13880"/>
    <property type="match status" value="1"/>
</dbReference>
<feature type="repeat" description="PPR" evidence="3">
    <location>
        <begin position="400"/>
        <end position="434"/>
    </location>
</feature>
<protein>
    <recommendedName>
        <fullName evidence="4">DYW domain-containing protein</fullName>
    </recommendedName>
</protein>
<gene>
    <name evidence="5" type="ORF">D5086_0000063290</name>
</gene>
<dbReference type="PANTHER" id="PTHR47926:SF385">
    <property type="entry name" value="DYW DOMAIN-CONTAINING PROTEIN"/>
    <property type="match status" value="1"/>
</dbReference>
<dbReference type="PROSITE" id="PS51375">
    <property type="entry name" value="PPR"/>
    <property type="match status" value="6"/>
</dbReference>